<accession>A0A200PT95</accession>
<evidence type="ECO:0000313" key="2">
    <source>
        <dbReference type="EMBL" id="OVA01420.1"/>
    </source>
</evidence>
<evidence type="ECO:0000256" key="1">
    <source>
        <dbReference type="SAM" id="Phobius"/>
    </source>
</evidence>
<dbReference type="FunCoup" id="A0A200PT95">
    <property type="interactions" value="181"/>
</dbReference>
<dbReference type="EMBL" id="MVGT01004090">
    <property type="protein sequence ID" value="OVA01420.1"/>
    <property type="molecule type" value="Genomic_DNA"/>
</dbReference>
<feature type="transmembrane region" description="Helical" evidence="1">
    <location>
        <begin position="41"/>
        <end position="60"/>
    </location>
</feature>
<name>A0A200PT95_MACCD</name>
<protein>
    <submittedName>
        <fullName evidence="2">Uncharacterized protein family</fullName>
    </submittedName>
</protein>
<proteinExistence type="predicted"/>
<gene>
    <name evidence="2" type="ORF">BVC80_8759g1</name>
</gene>
<dbReference type="InParanoid" id="A0A200PT95"/>
<reference evidence="2 3" key="1">
    <citation type="journal article" date="2017" name="Mol. Plant">
        <title>The Genome of Medicinal Plant Macleaya cordata Provides New Insights into Benzylisoquinoline Alkaloids Metabolism.</title>
        <authorList>
            <person name="Liu X."/>
            <person name="Liu Y."/>
            <person name="Huang P."/>
            <person name="Ma Y."/>
            <person name="Qing Z."/>
            <person name="Tang Q."/>
            <person name="Cao H."/>
            <person name="Cheng P."/>
            <person name="Zheng Y."/>
            <person name="Yuan Z."/>
            <person name="Zhou Y."/>
            <person name="Liu J."/>
            <person name="Tang Z."/>
            <person name="Zhuo Y."/>
            <person name="Zhang Y."/>
            <person name="Yu L."/>
            <person name="Huang J."/>
            <person name="Yang P."/>
            <person name="Peng Q."/>
            <person name="Zhang J."/>
            <person name="Jiang W."/>
            <person name="Zhang Z."/>
            <person name="Lin K."/>
            <person name="Ro D.K."/>
            <person name="Chen X."/>
            <person name="Xiong X."/>
            <person name="Shang Y."/>
            <person name="Huang S."/>
            <person name="Zeng J."/>
        </authorList>
    </citation>
    <scope>NUCLEOTIDE SEQUENCE [LARGE SCALE GENOMIC DNA]</scope>
    <source>
        <strain evidence="3">cv. BLH2017</strain>
        <tissue evidence="2">Root</tissue>
    </source>
</reference>
<dbReference type="STRING" id="56857.A0A200PT95"/>
<comment type="caution">
    <text evidence="2">The sequence shown here is derived from an EMBL/GenBank/DDBJ whole genome shotgun (WGS) entry which is preliminary data.</text>
</comment>
<dbReference type="Proteomes" id="UP000195402">
    <property type="component" value="Unassembled WGS sequence"/>
</dbReference>
<dbReference type="AlphaFoldDB" id="A0A200PT95"/>
<dbReference type="PANTHER" id="PTHR33321">
    <property type="match status" value="1"/>
</dbReference>
<keyword evidence="3" id="KW-1185">Reference proteome</keyword>
<keyword evidence="1" id="KW-1133">Transmembrane helix</keyword>
<dbReference type="Pfam" id="PF04450">
    <property type="entry name" value="BSP"/>
    <property type="match status" value="1"/>
</dbReference>
<dbReference type="InterPro" id="IPR007541">
    <property type="entry name" value="Uncharacterised_BSP"/>
</dbReference>
<keyword evidence="1" id="KW-0812">Transmembrane</keyword>
<dbReference type="OrthoDB" id="1924946at2759"/>
<keyword evidence="1" id="KW-0472">Membrane</keyword>
<sequence>MGDHHLLQLPLITTTSTTSSTTGNDKDCDINTTLSVSPYGIIIRLVSVFFIALISIWANYEASKGFEITVINDTADTPAGRRFNLLFVSNDKITRIVLTTSEFAENILYPTESYAKKPITRVTVKLVGRNLTHPVVINSITEEDFELQINPSLMEERNVDKAIVSAVQRGMARIWIWNGVYGAPDRALIDGIEEYISIFAEFSGRPLSHSGNSATVELPGSDSMCWKDKNPVAVANFLNYCEGKKSGFIGRLNQAMRDNWNERMVDDALGMPAQQLCSSYHFSFAVVNSLSSSLSHVS</sequence>
<dbReference type="OMA" id="WWKDKDP"/>
<organism evidence="2 3">
    <name type="scientific">Macleaya cordata</name>
    <name type="common">Five-seeded plume-poppy</name>
    <name type="synonym">Bocconia cordata</name>
    <dbReference type="NCBI Taxonomy" id="56857"/>
    <lineage>
        <taxon>Eukaryota</taxon>
        <taxon>Viridiplantae</taxon>
        <taxon>Streptophyta</taxon>
        <taxon>Embryophyta</taxon>
        <taxon>Tracheophyta</taxon>
        <taxon>Spermatophyta</taxon>
        <taxon>Magnoliopsida</taxon>
        <taxon>Ranunculales</taxon>
        <taxon>Papaveraceae</taxon>
        <taxon>Papaveroideae</taxon>
        <taxon>Macleaya</taxon>
    </lineage>
</organism>
<dbReference type="PANTHER" id="PTHR33321:SF3">
    <property type="entry name" value="OS05G0582000 PROTEIN"/>
    <property type="match status" value="1"/>
</dbReference>
<evidence type="ECO:0000313" key="3">
    <source>
        <dbReference type="Proteomes" id="UP000195402"/>
    </source>
</evidence>